<protein>
    <submittedName>
        <fullName evidence="2">Uncharacterized protein</fullName>
    </submittedName>
</protein>
<dbReference type="EMBL" id="HBEG01025736">
    <property type="protein sequence ID" value="CAD8361992.1"/>
    <property type="molecule type" value="Transcribed_RNA"/>
</dbReference>
<feature type="compositionally biased region" description="Polar residues" evidence="1">
    <location>
        <begin position="468"/>
        <end position="483"/>
    </location>
</feature>
<organism evidence="2">
    <name type="scientific">Pyrodinium bahamense</name>
    <dbReference type="NCBI Taxonomy" id="73915"/>
    <lineage>
        <taxon>Eukaryota</taxon>
        <taxon>Sar</taxon>
        <taxon>Alveolata</taxon>
        <taxon>Dinophyceae</taxon>
        <taxon>Gonyaulacales</taxon>
        <taxon>Pyrocystaceae</taxon>
        <taxon>Pyrodinium</taxon>
    </lineage>
</organism>
<feature type="compositionally biased region" description="Low complexity" evidence="1">
    <location>
        <begin position="484"/>
        <end position="495"/>
    </location>
</feature>
<name>A0A7S0AFB5_9DINO</name>
<gene>
    <name evidence="2" type="ORF">PBAH0796_LOCUS15659</name>
</gene>
<feature type="region of interest" description="Disordered" evidence="1">
    <location>
        <begin position="52"/>
        <end position="73"/>
    </location>
</feature>
<dbReference type="AlphaFoldDB" id="A0A7S0AFB5"/>
<evidence type="ECO:0000313" key="2">
    <source>
        <dbReference type="EMBL" id="CAD8361992.1"/>
    </source>
</evidence>
<sequence length="653" mass="69811">MTIHCMSSRAARHPSAALRPMYPPVRAGVPQLSPIWETKARAPLAEELREANELGVESPVPQDGSRDADTTTQEGDQVVITACGRTLGVELRRLCTLADIRAELQNAFHMDGHAFSIFDSSGAPLTTDAQVHQAVDRGLTPLGATLPDDPFPTGEEPQMQWRLMHDQVQSVTDKIASLERQVCSLRQEMEACMQRQRKLTDGLQPTACPLPSTCERQVAAEVSEQMPTVSEQINWLRDAFEQLTAEKSAHGQEINVQMAAIEEVRAELDLEKRTREALEGQCAACTRALEEQLHAASAYHGDMLREHVEAFKTVTHEGLQQLTQEVLQVRSNSEAAASLASARLADMEERYASLECRVLEARPDTTALERGREPEGIQPGVSLCVPVFNESRDQQAALQERWLRDSQQRLARQAWVADQTRQITDLEKKLNDRMDREVEGARSWAVPPNVAAAASAACAAGTPRAGHNATSPLRSRPVSSLDMSSAAATTVAGGSPLRPRPAVTATETSSGASPLRLRPAVTPLDASSGGSPVRVRSMAASVEAVPTVGAQGPSGSSPLRARFPLGSGLVSNPAATGCMASTLATPRGSPGTPVAAVPRGRAVAPTTGIACSSPPGASEARKQSFSPVRQMLLITQPPFGAGIGTNTGTFTRS</sequence>
<proteinExistence type="predicted"/>
<accession>A0A7S0AFB5</accession>
<evidence type="ECO:0000256" key="1">
    <source>
        <dbReference type="SAM" id="MobiDB-lite"/>
    </source>
</evidence>
<reference evidence="2" key="1">
    <citation type="submission" date="2021-01" db="EMBL/GenBank/DDBJ databases">
        <authorList>
            <person name="Corre E."/>
            <person name="Pelletier E."/>
            <person name="Niang G."/>
            <person name="Scheremetjew M."/>
            <person name="Finn R."/>
            <person name="Kale V."/>
            <person name="Holt S."/>
            <person name="Cochrane G."/>
            <person name="Meng A."/>
            <person name="Brown T."/>
            <person name="Cohen L."/>
        </authorList>
    </citation>
    <scope>NUCLEOTIDE SEQUENCE</scope>
    <source>
        <strain evidence="2">Pbaha01</strain>
    </source>
</reference>
<feature type="region of interest" description="Disordered" evidence="1">
    <location>
        <begin position="462"/>
        <end position="532"/>
    </location>
</feature>